<proteinExistence type="predicted"/>
<dbReference type="Proteomes" id="UP000248259">
    <property type="component" value="Unassembled WGS sequence"/>
</dbReference>
<dbReference type="Pfam" id="PF00571">
    <property type="entry name" value="CBS"/>
    <property type="match status" value="2"/>
</dbReference>
<sequence length="147" mass="15814">MTMTVGQILAAKGNKAMAVAPDNSVLDALKIMAEHDIGAVLVTEGERLVGIFTERDYARKVALRGLVSRDVKVSELMTANPTTVAPSQTVDQVMQTMTQRRFRHLPVVENGKIAGIVTIGDMVKCVVSEQEATIQQLSSYIAGDLAT</sequence>
<dbReference type="InterPro" id="IPR044725">
    <property type="entry name" value="CBSX3_CBS_dom"/>
</dbReference>
<dbReference type="EMBL" id="QKOE01000001">
    <property type="protein sequence ID" value="PZA18073.1"/>
    <property type="molecule type" value="Genomic_DNA"/>
</dbReference>
<dbReference type="PROSITE" id="PS51371">
    <property type="entry name" value="CBS"/>
    <property type="match status" value="2"/>
</dbReference>
<keyword evidence="4" id="KW-0418">Kinase</keyword>
<gene>
    <name evidence="4" type="ORF">DNK49_00570</name>
</gene>
<dbReference type="CDD" id="cd04623">
    <property type="entry name" value="CBS_pair_bac_euk"/>
    <property type="match status" value="1"/>
</dbReference>
<dbReference type="Gene3D" id="3.10.580.10">
    <property type="entry name" value="CBS-domain"/>
    <property type="match status" value="1"/>
</dbReference>
<keyword evidence="1 2" id="KW-0129">CBS domain</keyword>
<keyword evidence="5" id="KW-1185">Reference proteome</keyword>
<evidence type="ECO:0000256" key="2">
    <source>
        <dbReference type="PROSITE-ProRule" id="PRU00703"/>
    </source>
</evidence>
<dbReference type="InterPro" id="IPR046342">
    <property type="entry name" value="CBS_dom_sf"/>
</dbReference>
<dbReference type="RefSeq" id="WP_110522374.1">
    <property type="nucleotide sequence ID" value="NZ_QKOE01000001.1"/>
</dbReference>
<reference evidence="4 5" key="1">
    <citation type="submission" date="2018-06" db="EMBL/GenBank/DDBJ databases">
        <title>Azoarcus communis strain SWub3 genome.</title>
        <authorList>
            <person name="Zorraquino Salvo V."/>
            <person name="Toubiana D."/>
            <person name="Blumwald E."/>
        </authorList>
    </citation>
    <scope>NUCLEOTIDE SEQUENCE [LARGE SCALE GENOMIC DNA]</scope>
    <source>
        <strain evidence="4 5">SWub3</strain>
    </source>
</reference>
<evidence type="ECO:0000256" key="1">
    <source>
        <dbReference type="ARBA" id="ARBA00023122"/>
    </source>
</evidence>
<protein>
    <submittedName>
        <fullName evidence="4">Histidine kinase</fullName>
    </submittedName>
</protein>
<accession>A0A323V1S7</accession>
<evidence type="ECO:0000313" key="5">
    <source>
        <dbReference type="Proteomes" id="UP000248259"/>
    </source>
</evidence>
<dbReference type="InterPro" id="IPR000644">
    <property type="entry name" value="CBS_dom"/>
</dbReference>
<comment type="caution">
    <text evidence="4">The sequence shown here is derived from an EMBL/GenBank/DDBJ whole genome shotgun (WGS) entry which is preliminary data.</text>
</comment>
<dbReference type="AlphaFoldDB" id="A0A323V1S7"/>
<feature type="domain" description="CBS" evidence="3">
    <location>
        <begin position="77"/>
        <end position="133"/>
    </location>
</feature>
<dbReference type="SUPFAM" id="SSF54631">
    <property type="entry name" value="CBS-domain pair"/>
    <property type="match status" value="1"/>
</dbReference>
<evidence type="ECO:0000313" key="4">
    <source>
        <dbReference type="EMBL" id="PZA18073.1"/>
    </source>
</evidence>
<dbReference type="GO" id="GO:0016301">
    <property type="term" value="F:kinase activity"/>
    <property type="evidence" value="ECO:0007669"/>
    <property type="project" value="UniProtKB-KW"/>
</dbReference>
<dbReference type="PANTHER" id="PTHR43080:SF2">
    <property type="entry name" value="CBS DOMAIN-CONTAINING PROTEIN"/>
    <property type="match status" value="1"/>
</dbReference>
<dbReference type="OrthoDB" id="9807125at2"/>
<evidence type="ECO:0000259" key="3">
    <source>
        <dbReference type="PROSITE" id="PS51371"/>
    </source>
</evidence>
<dbReference type="PANTHER" id="PTHR43080">
    <property type="entry name" value="CBS DOMAIN-CONTAINING PROTEIN CBSX3, MITOCHONDRIAL"/>
    <property type="match status" value="1"/>
</dbReference>
<keyword evidence="4" id="KW-0808">Transferase</keyword>
<dbReference type="SMART" id="SM00116">
    <property type="entry name" value="CBS"/>
    <property type="match status" value="2"/>
</dbReference>
<name>A0A323V1S7_9RHOO</name>
<dbReference type="InterPro" id="IPR051257">
    <property type="entry name" value="Diverse_CBS-Domain"/>
</dbReference>
<organism evidence="4 5">
    <name type="scientific">Parazoarcus communis SWub3 = DSM 12120</name>
    <dbReference type="NCBI Taxonomy" id="1121029"/>
    <lineage>
        <taxon>Bacteria</taxon>
        <taxon>Pseudomonadati</taxon>
        <taxon>Pseudomonadota</taxon>
        <taxon>Betaproteobacteria</taxon>
        <taxon>Rhodocyclales</taxon>
        <taxon>Zoogloeaceae</taxon>
        <taxon>Parazoarcus</taxon>
    </lineage>
</organism>
<feature type="domain" description="CBS" evidence="3">
    <location>
        <begin position="10"/>
        <end position="71"/>
    </location>
</feature>